<evidence type="ECO:0000313" key="3">
    <source>
        <dbReference type="EMBL" id="CAE0770536.1"/>
    </source>
</evidence>
<dbReference type="InterPro" id="IPR036864">
    <property type="entry name" value="Zn2-C6_fun-type_DNA-bd_sf"/>
</dbReference>
<dbReference type="InterPro" id="IPR001138">
    <property type="entry name" value="Zn2Cys6_DnaBD"/>
</dbReference>
<dbReference type="GO" id="GO:0008270">
    <property type="term" value="F:zinc ion binding"/>
    <property type="evidence" value="ECO:0007669"/>
    <property type="project" value="InterPro"/>
</dbReference>
<protein>
    <recommendedName>
        <fullName evidence="2">Zn(2)-C6 fungal-type domain-containing protein</fullName>
    </recommendedName>
</protein>
<dbReference type="GO" id="GO:0000981">
    <property type="term" value="F:DNA-binding transcription factor activity, RNA polymerase II-specific"/>
    <property type="evidence" value="ECO:0007669"/>
    <property type="project" value="InterPro"/>
</dbReference>
<dbReference type="PROSITE" id="PS50048">
    <property type="entry name" value="ZN2_CY6_FUNGAL_2"/>
    <property type="match status" value="1"/>
</dbReference>
<reference evidence="3" key="1">
    <citation type="submission" date="2021-01" db="EMBL/GenBank/DDBJ databases">
        <authorList>
            <person name="Corre E."/>
            <person name="Pelletier E."/>
            <person name="Niang G."/>
            <person name="Scheremetjew M."/>
            <person name="Finn R."/>
            <person name="Kale V."/>
            <person name="Holt S."/>
            <person name="Cochrane G."/>
            <person name="Meng A."/>
            <person name="Brown T."/>
            <person name="Cohen L."/>
        </authorList>
    </citation>
    <scope>NUCLEOTIDE SEQUENCE</scope>
    <source>
        <strain evidence="3">CCMP645</strain>
    </source>
</reference>
<dbReference type="SMART" id="SM00066">
    <property type="entry name" value="GAL4"/>
    <property type="match status" value="1"/>
</dbReference>
<name>A0A7S4BMN0_CHRCT</name>
<organism evidence="3">
    <name type="scientific">Chrysotila carterae</name>
    <name type="common">Marine alga</name>
    <name type="synonym">Syracosphaera carterae</name>
    <dbReference type="NCBI Taxonomy" id="13221"/>
    <lineage>
        <taxon>Eukaryota</taxon>
        <taxon>Haptista</taxon>
        <taxon>Haptophyta</taxon>
        <taxon>Prymnesiophyceae</taxon>
        <taxon>Isochrysidales</taxon>
        <taxon>Isochrysidaceae</taxon>
        <taxon>Chrysotila</taxon>
    </lineage>
</organism>
<feature type="region of interest" description="Disordered" evidence="1">
    <location>
        <begin position="68"/>
        <end position="101"/>
    </location>
</feature>
<sequence>MAPAQAACKACRQSKTKCDLLTLAPEKCSRCSRIGLVCIPCGPSRRGQSHPNRVIAKLGSANRALLEVQPNYTRKGSPSGSSSGGGGSKMGSPEMHGAGGGARVGSLSLGGVAEECAACEKDAPSVDTHDIQLQASAAAHAVGAPEGAAVLRADPGVFTYAMSTSGAVPASVLPSLSAAYEMDPSKGLSWKDLDCKHYKKLEECVVCKCVRNLVNGWASVAGKRNSHTLLMTSLKLAARCQIPVMSVMDPKHGAQLPLLELSSKCPPPIAELLGSGGYCWARGVLNDSALGQVGGFITNTAFNEVVADPTELAEAWRQSGGGNSLVERFLHPDDVSIFAELFDVLASKPDALDGGSLLHAEDSRPVRLLDRCESGRSKLPELVAFPCVFCSFSVRVLWLFRACFARFQCPFPPCMASLKPAPLLQPFRCWSATPV</sequence>
<evidence type="ECO:0000256" key="1">
    <source>
        <dbReference type="SAM" id="MobiDB-lite"/>
    </source>
</evidence>
<dbReference type="SUPFAM" id="SSF57701">
    <property type="entry name" value="Zn2/Cys6 DNA-binding domain"/>
    <property type="match status" value="1"/>
</dbReference>
<dbReference type="PROSITE" id="PS00463">
    <property type="entry name" value="ZN2_CY6_FUNGAL_1"/>
    <property type="match status" value="1"/>
</dbReference>
<dbReference type="AlphaFoldDB" id="A0A7S4BMN0"/>
<proteinExistence type="predicted"/>
<accession>A0A7S4BMN0</accession>
<dbReference type="Gene3D" id="4.10.240.10">
    <property type="entry name" value="Zn(2)-C6 fungal-type DNA-binding domain"/>
    <property type="match status" value="1"/>
</dbReference>
<dbReference type="CDD" id="cd00067">
    <property type="entry name" value="GAL4"/>
    <property type="match status" value="1"/>
</dbReference>
<dbReference type="Pfam" id="PF00172">
    <property type="entry name" value="Zn_clus"/>
    <property type="match status" value="1"/>
</dbReference>
<evidence type="ECO:0000259" key="2">
    <source>
        <dbReference type="PROSITE" id="PS50048"/>
    </source>
</evidence>
<feature type="domain" description="Zn(2)-C6 fungal-type" evidence="2">
    <location>
        <begin position="7"/>
        <end position="38"/>
    </location>
</feature>
<gene>
    <name evidence="3" type="ORF">PCAR00345_LOCUS23148</name>
</gene>
<dbReference type="EMBL" id="HBIZ01036296">
    <property type="protein sequence ID" value="CAE0770536.1"/>
    <property type="molecule type" value="Transcribed_RNA"/>
</dbReference>